<dbReference type="InterPro" id="IPR051396">
    <property type="entry name" value="Bact_Antivir_Def_Nuclease"/>
</dbReference>
<dbReference type="Gene3D" id="3.40.50.300">
    <property type="entry name" value="P-loop containing nucleotide triphosphate hydrolases"/>
    <property type="match status" value="2"/>
</dbReference>
<dbReference type="PANTHER" id="PTHR43581">
    <property type="entry name" value="ATP/GTP PHOSPHATASE"/>
    <property type="match status" value="1"/>
</dbReference>
<evidence type="ECO:0000259" key="1">
    <source>
        <dbReference type="Pfam" id="PF13175"/>
    </source>
</evidence>
<dbReference type="OrthoDB" id="3322489at2"/>
<dbReference type="AlphaFoldDB" id="H8MH48"/>
<dbReference type="GO" id="GO:0016887">
    <property type="term" value="F:ATP hydrolysis activity"/>
    <property type="evidence" value="ECO:0007669"/>
    <property type="project" value="InterPro"/>
</dbReference>
<dbReference type="SUPFAM" id="SSF52540">
    <property type="entry name" value="P-loop containing nucleoside triphosphate hydrolases"/>
    <property type="match status" value="1"/>
</dbReference>
<reference evidence="2 3" key="1">
    <citation type="journal article" date="2012" name="J. Bacteriol.">
        <title>Complete Genome Sequence of the Fruiting Myxobacterium Corallococcus coralloides DSM 2259.</title>
        <authorList>
            <person name="Huntley S."/>
            <person name="Zhang Y."/>
            <person name="Treuner-Lange A."/>
            <person name="Kneip S."/>
            <person name="Sensen C.W."/>
            <person name="Sogaard-Andersen L."/>
        </authorList>
    </citation>
    <scope>NUCLEOTIDE SEQUENCE [LARGE SCALE GENOMIC DNA]</scope>
    <source>
        <strain evidence="3">ATCC 25202 / DSM 2259 / NBRC 100086 / M2</strain>
    </source>
</reference>
<organism evidence="2 3">
    <name type="scientific">Corallococcus coralloides (strain ATCC 25202 / DSM 2259 / NBRC 100086 / M2)</name>
    <name type="common">Myxococcus coralloides</name>
    <dbReference type="NCBI Taxonomy" id="1144275"/>
    <lineage>
        <taxon>Bacteria</taxon>
        <taxon>Pseudomonadati</taxon>
        <taxon>Myxococcota</taxon>
        <taxon>Myxococcia</taxon>
        <taxon>Myxococcales</taxon>
        <taxon>Cystobacterineae</taxon>
        <taxon>Myxococcaceae</taxon>
        <taxon>Corallococcus</taxon>
    </lineage>
</organism>
<gene>
    <name evidence="2" type="ordered locus">COCOR_07081</name>
</gene>
<dbReference type="eggNOG" id="COG1106">
    <property type="taxonomic scope" value="Bacteria"/>
</dbReference>
<evidence type="ECO:0000313" key="2">
    <source>
        <dbReference type="EMBL" id="AFE07318.1"/>
    </source>
</evidence>
<evidence type="ECO:0000313" key="3">
    <source>
        <dbReference type="Proteomes" id="UP000007587"/>
    </source>
</evidence>
<dbReference type="RefSeq" id="WP_014399864.1">
    <property type="nucleotide sequence ID" value="NC_017030.1"/>
</dbReference>
<sequence length="366" mass="40193">MLTSLRIQNFRALRKLSVEGLTRVSLLVGANNTGKTSILEAAELVLAGGGPSVLARSPIRREETEVRDEIVDLNDRVTVSHLFFGHTLAHDAHFQINAAVPEARYFRGRIETLITNDPAIAAADVIDLQPPPSPEGPLSLVLESDQFEPTAFRLMEQGVKWGGLAGRAIRGKKDRPETKPVSFIETTAPGIPQLSNLWDGVVLTPEEDRVVDVLRIIEPGLDRIAALAGRNTSPSASIFVKLKDSDQRIPLGSMGEGIKRLMSLSLSLVKAAGGYLLVDEIDTGLHHSVMVKMWRLVTEAAKRLNVQVLATTHSLDCVRALAALYEEQQDLRNVISVHRIERNAEHNVPYSADELLAASRHEMEIR</sequence>
<protein>
    <recommendedName>
        <fullName evidence="1">Endonuclease GajA/Old nuclease/RecF-like AAA domain-containing protein</fullName>
    </recommendedName>
</protein>
<dbReference type="STRING" id="1144275.COCOR_07081"/>
<dbReference type="Proteomes" id="UP000007587">
    <property type="component" value="Chromosome"/>
</dbReference>
<dbReference type="HOGENOM" id="CLU_063816_1_0_7"/>
<feature type="domain" description="Endonuclease GajA/Old nuclease/RecF-like AAA" evidence="1">
    <location>
        <begin position="219"/>
        <end position="318"/>
    </location>
</feature>
<dbReference type="InterPro" id="IPR041685">
    <property type="entry name" value="AAA_GajA/Old/RecF-like"/>
</dbReference>
<feature type="domain" description="Endonuclease GajA/Old nuclease/RecF-like AAA" evidence="1">
    <location>
        <begin position="1"/>
        <end position="47"/>
    </location>
</feature>
<dbReference type="PANTHER" id="PTHR43581:SF4">
    <property type="entry name" value="ATP_GTP PHOSPHATASE"/>
    <property type="match status" value="1"/>
</dbReference>
<dbReference type="GO" id="GO:0005524">
    <property type="term" value="F:ATP binding"/>
    <property type="evidence" value="ECO:0007669"/>
    <property type="project" value="InterPro"/>
</dbReference>
<dbReference type="CDD" id="cd00267">
    <property type="entry name" value="ABC_ATPase"/>
    <property type="match status" value="1"/>
</dbReference>
<dbReference type="EMBL" id="CP003389">
    <property type="protein sequence ID" value="AFE07318.1"/>
    <property type="molecule type" value="Genomic_DNA"/>
</dbReference>
<keyword evidence="3" id="KW-1185">Reference proteome</keyword>
<proteinExistence type="predicted"/>
<dbReference type="InParanoid" id="H8MH48"/>
<reference evidence="3" key="2">
    <citation type="submission" date="2012-03" db="EMBL/GenBank/DDBJ databases">
        <title>Genome sequence of the fruiting myxobacterium Corallococcus coralloides DSM 2259.</title>
        <authorList>
            <person name="Huntley S."/>
            <person name="Zhang Y."/>
            <person name="Treuner-Lange A."/>
            <person name="Sensen C.W."/>
            <person name="Sogaard-Andersen L."/>
        </authorList>
    </citation>
    <scope>NUCLEOTIDE SEQUENCE [LARGE SCALE GENOMIC DNA]</scope>
    <source>
        <strain evidence="3">ATCC 25202 / DSM 2259 / NBRC 100086 / M2</strain>
    </source>
</reference>
<dbReference type="InterPro" id="IPR027417">
    <property type="entry name" value="P-loop_NTPase"/>
</dbReference>
<dbReference type="Pfam" id="PF13175">
    <property type="entry name" value="AAA_15"/>
    <property type="match status" value="2"/>
</dbReference>
<dbReference type="KEGG" id="ccx:COCOR_07081"/>
<accession>H8MH48</accession>
<name>H8MH48_CORCM</name>